<dbReference type="PANTHER" id="PTHR45880">
    <property type="entry name" value="RNA-BINDING MOTIF PROTEIN, X-LINKED 2"/>
    <property type="match status" value="1"/>
</dbReference>
<dbReference type="OrthoDB" id="2573941at2759"/>
<gene>
    <name evidence="4" type="ORF">ACOC_LOCUS4848</name>
</gene>
<evidence type="ECO:0000313" key="4">
    <source>
        <dbReference type="EMBL" id="VDM56433.1"/>
    </source>
</evidence>
<protein>
    <submittedName>
        <fullName evidence="6">RRM domain-containing protein</fullName>
    </submittedName>
</protein>
<dbReference type="InterPro" id="IPR000504">
    <property type="entry name" value="RRM_dom"/>
</dbReference>
<evidence type="ECO:0000313" key="5">
    <source>
        <dbReference type="Proteomes" id="UP000267027"/>
    </source>
</evidence>
<reference evidence="4 5" key="2">
    <citation type="submission" date="2018-11" db="EMBL/GenBank/DDBJ databases">
        <authorList>
            <consortium name="Pathogen Informatics"/>
        </authorList>
    </citation>
    <scope>NUCLEOTIDE SEQUENCE [LARGE SCALE GENOMIC DNA]</scope>
    <source>
        <strain evidence="4 5">Costa Rica</strain>
    </source>
</reference>
<evidence type="ECO:0000313" key="6">
    <source>
        <dbReference type="WBParaSite" id="ACOC_0000484701-mRNA-1"/>
    </source>
</evidence>
<evidence type="ECO:0000259" key="3">
    <source>
        <dbReference type="PROSITE" id="PS50102"/>
    </source>
</evidence>
<dbReference type="GO" id="GO:0003723">
    <property type="term" value="F:RNA binding"/>
    <property type="evidence" value="ECO:0007669"/>
    <property type="project" value="UniProtKB-UniRule"/>
</dbReference>
<dbReference type="AlphaFoldDB" id="A0A0R3PJZ5"/>
<keyword evidence="1 2" id="KW-0694">RNA-binding</keyword>
<dbReference type="EMBL" id="UYYA01003833">
    <property type="protein sequence ID" value="VDM56433.1"/>
    <property type="molecule type" value="Genomic_DNA"/>
</dbReference>
<dbReference type="PROSITE" id="PS50102">
    <property type="entry name" value="RRM"/>
    <property type="match status" value="1"/>
</dbReference>
<dbReference type="Pfam" id="PF00076">
    <property type="entry name" value="RRM_1"/>
    <property type="match status" value="1"/>
</dbReference>
<evidence type="ECO:0000256" key="1">
    <source>
        <dbReference type="ARBA" id="ARBA00022884"/>
    </source>
</evidence>
<keyword evidence="5" id="KW-1185">Reference proteome</keyword>
<dbReference type="STRING" id="334426.A0A0R3PJZ5"/>
<dbReference type="SUPFAM" id="SSF54928">
    <property type="entry name" value="RNA-binding domain, RBD"/>
    <property type="match status" value="1"/>
</dbReference>
<reference evidence="6" key="1">
    <citation type="submission" date="2017-02" db="UniProtKB">
        <authorList>
            <consortium name="WormBaseParasite"/>
        </authorList>
    </citation>
    <scope>IDENTIFICATION</scope>
</reference>
<dbReference type="GO" id="GO:0000398">
    <property type="term" value="P:mRNA splicing, via spliceosome"/>
    <property type="evidence" value="ECO:0007669"/>
    <property type="project" value="TreeGrafter"/>
</dbReference>
<dbReference type="InterPro" id="IPR035979">
    <property type="entry name" value="RBD_domain_sf"/>
</dbReference>
<dbReference type="Proteomes" id="UP000267027">
    <property type="component" value="Unassembled WGS sequence"/>
</dbReference>
<dbReference type="WBParaSite" id="ACOC_0000484701-mRNA-1">
    <property type="protein sequence ID" value="ACOC_0000484701-mRNA-1"/>
    <property type="gene ID" value="ACOC_0000484701"/>
</dbReference>
<dbReference type="InterPro" id="IPR051847">
    <property type="entry name" value="RNA_proc/Spliceosome_comp"/>
</dbReference>
<dbReference type="PANTHER" id="PTHR45880:SF1">
    <property type="entry name" value="RNA-BINDING MOTIF PROTEIN, X-LINKED 2"/>
    <property type="match status" value="1"/>
</dbReference>
<accession>A0A0R3PJZ5</accession>
<name>A0A0R3PJZ5_ANGCS</name>
<dbReference type="GO" id="GO:0005686">
    <property type="term" value="C:U2 snRNP"/>
    <property type="evidence" value="ECO:0007669"/>
    <property type="project" value="TreeGrafter"/>
</dbReference>
<organism evidence="6">
    <name type="scientific">Angiostrongylus costaricensis</name>
    <name type="common">Nematode worm</name>
    <dbReference type="NCBI Taxonomy" id="334426"/>
    <lineage>
        <taxon>Eukaryota</taxon>
        <taxon>Metazoa</taxon>
        <taxon>Ecdysozoa</taxon>
        <taxon>Nematoda</taxon>
        <taxon>Chromadorea</taxon>
        <taxon>Rhabditida</taxon>
        <taxon>Rhabditina</taxon>
        <taxon>Rhabditomorpha</taxon>
        <taxon>Strongyloidea</taxon>
        <taxon>Metastrongylidae</taxon>
        <taxon>Angiostrongylus</taxon>
    </lineage>
</organism>
<sequence>MKRGRVIARDINRKVEKVIDNISTRTNSEEERQFATSAREPMDITEVTQLHAPRKTKASTAWFGEVININLLNHADTGKSRGFCFLCYQDQRSIVLAVDKFNAITVSGRTVFESKPLHNVVRFVALLKRVMRVDHVEQYKVPEHKKNATEQTK</sequence>
<feature type="domain" description="RRM" evidence="3">
    <location>
        <begin position="15"/>
        <end position="111"/>
    </location>
</feature>
<dbReference type="Gene3D" id="3.30.70.330">
    <property type="match status" value="1"/>
</dbReference>
<dbReference type="GO" id="GO:0071011">
    <property type="term" value="C:precatalytic spliceosome"/>
    <property type="evidence" value="ECO:0007669"/>
    <property type="project" value="TreeGrafter"/>
</dbReference>
<evidence type="ECO:0000256" key="2">
    <source>
        <dbReference type="PROSITE-ProRule" id="PRU00176"/>
    </source>
</evidence>
<proteinExistence type="predicted"/>
<dbReference type="GO" id="GO:0071013">
    <property type="term" value="C:catalytic step 2 spliceosome"/>
    <property type="evidence" value="ECO:0007669"/>
    <property type="project" value="TreeGrafter"/>
</dbReference>
<dbReference type="InterPro" id="IPR012677">
    <property type="entry name" value="Nucleotide-bd_a/b_plait_sf"/>
</dbReference>